<comment type="caution">
    <text evidence="5">The sequence shown here is derived from an EMBL/GenBank/DDBJ whole genome shotgun (WGS) entry which is preliminary data.</text>
</comment>
<dbReference type="SUPFAM" id="SSF48113">
    <property type="entry name" value="Heme-dependent peroxidases"/>
    <property type="match status" value="1"/>
</dbReference>
<keyword evidence="3" id="KW-0560">Oxidoreductase</keyword>
<name>A0ABR2ZD57_9AGAR</name>
<dbReference type="Gene3D" id="3.40.50.1820">
    <property type="entry name" value="alpha/beta hydrolase"/>
    <property type="match status" value="1"/>
</dbReference>
<accession>A0ABR2ZD57</accession>
<dbReference type="SUPFAM" id="SSF53474">
    <property type="entry name" value="alpha/beta-Hydrolases"/>
    <property type="match status" value="1"/>
</dbReference>
<dbReference type="EMBL" id="JBBXMP010000271">
    <property type="protein sequence ID" value="KAL0058831.1"/>
    <property type="molecule type" value="Genomic_DNA"/>
</dbReference>
<evidence type="ECO:0000256" key="2">
    <source>
        <dbReference type="RuleBase" id="RU004241"/>
    </source>
</evidence>
<keyword evidence="3" id="KW-0575">Peroxidase</keyword>
<dbReference type="Gene3D" id="1.10.520.10">
    <property type="match status" value="1"/>
</dbReference>
<dbReference type="InterPro" id="IPR000073">
    <property type="entry name" value="AB_hydrolase_1"/>
</dbReference>
<dbReference type="InterPro" id="IPR002016">
    <property type="entry name" value="Haem_peroxidase"/>
</dbReference>
<dbReference type="PROSITE" id="PS50873">
    <property type="entry name" value="PEROXIDASE_4"/>
    <property type="match status" value="1"/>
</dbReference>
<comment type="similarity">
    <text evidence="1">Belongs to the AB hydrolase superfamily. AB hydrolase 4 family.</text>
</comment>
<dbReference type="PANTHER" id="PTHR10794">
    <property type="entry name" value="ABHYDROLASE DOMAIN-CONTAINING PROTEIN"/>
    <property type="match status" value="1"/>
</dbReference>
<comment type="similarity">
    <text evidence="2">Belongs to the peroxidase family.</text>
</comment>
<dbReference type="PRINTS" id="PR00458">
    <property type="entry name" value="PEROXIDASE"/>
</dbReference>
<reference evidence="5 6" key="1">
    <citation type="submission" date="2024-05" db="EMBL/GenBank/DDBJ databases">
        <title>A draft genome resource for the thread blight pathogen Marasmius tenuissimus strain MS-2.</title>
        <authorList>
            <person name="Yulfo-Soto G.E."/>
            <person name="Baruah I.K."/>
            <person name="Amoako-Attah I."/>
            <person name="Bukari Y."/>
            <person name="Meinhardt L.W."/>
            <person name="Bailey B.A."/>
            <person name="Cohen S.P."/>
        </authorList>
    </citation>
    <scope>NUCLEOTIDE SEQUENCE [LARGE SCALE GENOMIC DNA]</scope>
    <source>
        <strain evidence="5 6">MS-2</strain>
    </source>
</reference>
<dbReference type="InterPro" id="IPR029058">
    <property type="entry name" value="AB_hydrolase_fold"/>
</dbReference>
<dbReference type="PANTHER" id="PTHR10794:SF63">
    <property type="entry name" value="ALPHA_BETA HYDROLASE 1, ISOFORM A"/>
    <property type="match status" value="1"/>
</dbReference>
<evidence type="ECO:0000313" key="5">
    <source>
        <dbReference type="EMBL" id="KAL0058831.1"/>
    </source>
</evidence>
<dbReference type="Proteomes" id="UP001437256">
    <property type="component" value="Unassembled WGS sequence"/>
</dbReference>
<organism evidence="5 6">
    <name type="scientific">Marasmius tenuissimus</name>
    <dbReference type="NCBI Taxonomy" id="585030"/>
    <lineage>
        <taxon>Eukaryota</taxon>
        <taxon>Fungi</taxon>
        <taxon>Dikarya</taxon>
        <taxon>Basidiomycota</taxon>
        <taxon>Agaricomycotina</taxon>
        <taxon>Agaricomycetes</taxon>
        <taxon>Agaricomycetidae</taxon>
        <taxon>Agaricales</taxon>
        <taxon>Marasmiineae</taxon>
        <taxon>Marasmiaceae</taxon>
        <taxon>Marasmius</taxon>
    </lineage>
</organism>
<feature type="domain" description="Plant heme peroxidase family profile" evidence="4">
    <location>
        <begin position="64"/>
        <end position="278"/>
    </location>
</feature>
<dbReference type="InterPro" id="IPR010255">
    <property type="entry name" value="Haem_peroxidase_sf"/>
</dbReference>
<evidence type="ECO:0000256" key="3">
    <source>
        <dbReference type="RuleBase" id="RU363051"/>
    </source>
</evidence>
<dbReference type="InterPro" id="IPR050960">
    <property type="entry name" value="AB_hydrolase_4_sf"/>
</dbReference>
<evidence type="ECO:0000313" key="6">
    <source>
        <dbReference type="Proteomes" id="UP001437256"/>
    </source>
</evidence>
<keyword evidence="6" id="KW-1185">Reference proteome</keyword>
<proteinExistence type="inferred from homology"/>
<dbReference type="Pfam" id="PF00141">
    <property type="entry name" value="peroxidase"/>
    <property type="match status" value="1"/>
</dbReference>
<protein>
    <recommendedName>
        <fullName evidence="3">Peroxidase</fullName>
        <ecNumber evidence="3">1.11.1.-</ecNumber>
    </recommendedName>
</protein>
<gene>
    <name evidence="5" type="ORF">AAF712_014458</name>
</gene>
<evidence type="ECO:0000256" key="1">
    <source>
        <dbReference type="ARBA" id="ARBA00010884"/>
    </source>
</evidence>
<dbReference type="EC" id="1.11.1.-" evidence="3"/>
<sequence length="978" mass="107321">MRLLDPTSWRWTAIAFLAVNFLFGYAIARDTQAIMNHLDQLLFENLYIADPNTGFPCETRDGTTTAAQWIRLAYHDMSTHNVDDGTGGLDGSIAFELDRPQNVGLGMLKSIDDLLRFMHPAIAFADVLAFAVVRAVANCGDGPTIPLRGGRIDAMSAGPEIVPEPHQDLASHTESFRRQGFTQSEMIALVACGHAVGGVRREDFPEVIHNQDVEFELFDGTNTFDHAVVQGYLDGTTSNPLVVGPNVTTNSDLRIFSSDGNVTMQRPLHTSLANPDTFKKTCGDLLERMINTVPVNVELTDPVTPIQYKLKDRALFVNDKSDGSYTFTATLRVGTRQSRSHHCLIDVLSQLREYNSKRKVKFFWNDRQGSSVCPTSGCSVDIQSNGPIFVPLMARQRYGLSELGFHNFFATASVNNTGSISKFWFQVDEGDGSAPFIVDKDWSVSQDDVLADPNRSKRNSGAGKTNVVIAVRGDSSSKVSILTWEVPITGGNPTPKRIRVDLSSDSRFPPVGGYTFFSGDVASSSFVFMDIDAQVGGKTIRELRIRRRRAADDGNDNEAAIDRITLRSFVEERCPSLFKEYRAPWWLFNGHLQTMYCVVGDFTKADKYSASDIQRRGLDFTTGFDDKAEDSPIVVVLHGLTGGSYEQYVRGVLYPACSPVEKGGLGYRAVVMNYRGCAGVPITSRQFYSAGYTDDVRISLMYIKRKYPNAPLLGLGFSLGANVLIRYLAEEQENSKLLAGCALGCPWDLQRNCDALDDSFIGRHVYSKGMASNLSRLLKRHEATIIGDYTDTNTNVTPSPYAHPSHQHDPAFDIAVAKAARTVLSLRSPTLNMFDDTFTCVAGGAPPVMPLGSSKEYYSWAASHTVLKDVRRPVLALNAADDPVVQHVPSVMEEGNEWTVVAVTPGGGHLGWFEAETGENEYRIKDGEQVARWSTAPVSGATDGSHHRSELGFGFNGTTTAQEVATGPRGTSVVDRSI</sequence>
<dbReference type="Pfam" id="PF00561">
    <property type="entry name" value="Abhydrolase_1"/>
    <property type="match status" value="1"/>
</dbReference>
<evidence type="ECO:0000259" key="4">
    <source>
        <dbReference type="PROSITE" id="PS50873"/>
    </source>
</evidence>